<dbReference type="EMBL" id="PFEV01000167">
    <property type="protein sequence ID" value="PIV70739.1"/>
    <property type="molecule type" value="Genomic_DNA"/>
</dbReference>
<dbReference type="NCBIfam" id="TIGR00689">
    <property type="entry name" value="rpiB_lacA_lacB"/>
    <property type="match status" value="1"/>
</dbReference>
<accession>A0A2M7EJJ0</accession>
<comment type="caution">
    <text evidence="2">The sequence shown here is derived from an EMBL/GenBank/DDBJ whole genome shotgun (WGS) entry which is preliminary data.</text>
</comment>
<dbReference type="InterPro" id="IPR036569">
    <property type="entry name" value="RpiB_LacA_LacB_sf"/>
</dbReference>
<dbReference type="PIRSF" id="PIRSF005384">
    <property type="entry name" value="RpiB_LacA_B"/>
    <property type="match status" value="1"/>
</dbReference>
<evidence type="ECO:0000313" key="3">
    <source>
        <dbReference type="Proteomes" id="UP000228762"/>
    </source>
</evidence>
<dbReference type="InterPro" id="IPR003500">
    <property type="entry name" value="RpiB_LacA_LacB"/>
</dbReference>
<sequence length="149" mass="16961">MPVFIATDHRGFELKNKLVEYLQEKDIRVEDFGNYQFDSLDDNPDFAQKVAQAVQQNPQENLGVVICGSGIGVSISVNRFKQIRCGIALNADQVKHGRENDHTNILAIASDYTDFETAKKYVDIFLSSHPKQDDKYIRRGKKFDIIPVQ</sequence>
<dbReference type="SUPFAM" id="SSF89623">
    <property type="entry name" value="Ribose/Galactose isomerase RpiB/AlsB"/>
    <property type="match status" value="1"/>
</dbReference>
<dbReference type="GO" id="GO:0005975">
    <property type="term" value="P:carbohydrate metabolic process"/>
    <property type="evidence" value="ECO:0007669"/>
    <property type="project" value="InterPro"/>
</dbReference>
<dbReference type="Proteomes" id="UP000228762">
    <property type="component" value="Unassembled WGS sequence"/>
</dbReference>
<gene>
    <name evidence="2" type="ORF">COW57_03595</name>
</gene>
<dbReference type="PANTHER" id="PTHR30345:SF0">
    <property type="entry name" value="DNA DAMAGE-REPAIR_TOLERATION PROTEIN DRT102"/>
    <property type="match status" value="1"/>
</dbReference>
<protein>
    <submittedName>
        <fullName evidence="2">Ribose-5-phosphate isomerase</fullName>
    </submittedName>
</protein>
<reference evidence="3" key="1">
    <citation type="submission" date="2017-09" db="EMBL/GenBank/DDBJ databases">
        <title>Depth-based differentiation of microbial function through sediment-hosted aquifers and enrichment of novel symbionts in the deep terrestrial subsurface.</title>
        <authorList>
            <person name="Probst A.J."/>
            <person name="Ladd B."/>
            <person name="Jarett J.K."/>
            <person name="Geller-Mcgrath D.E."/>
            <person name="Sieber C.M.K."/>
            <person name="Emerson J.B."/>
            <person name="Anantharaman K."/>
            <person name="Thomas B.C."/>
            <person name="Malmstrom R."/>
            <person name="Stieglmeier M."/>
            <person name="Klingl A."/>
            <person name="Woyke T."/>
            <person name="Ryan C.M."/>
            <person name="Banfield J.F."/>
        </authorList>
    </citation>
    <scope>NUCLEOTIDE SEQUENCE [LARGE SCALE GENOMIC DNA]</scope>
</reference>
<evidence type="ECO:0000313" key="2">
    <source>
        <dbReference type="EMBL" id="PIV70739.1"/>
    </source>
</evidence>
<keyword evidence="2" id="KW-0413">Isomerase</keyword>
<organism evidence="2 3">
    <name type="scientific">Candidatus Roizmanbacteria bacterium CG17_big_fil_post_rev_8_21_14_2_50_39_7</name>
    <dbReference type="NCBI Taxonomy" id="1974858"/>
    <lineage>
        <taxon>Bacteria</taxon>
        <taxon>Candidatus Roizmaniibacteriota</taxon>
    </lineage>
</organism>
<name>A0A2M7EJJ0_9BACT</name>
<dbReference type="Gene3D" id="3.40.1400.10">
    <property type="entry name" value="Sugar-phosphate isomerase, RpiB/LacA/LacB"/>
    <property type="match status" value="1"/>
</dbReference>
<evidence type="ECO:0000256" key="1">
    <source>
        <dbReference type="ARBA" id="ARBA00008754"/>
    </source>
</evidence>
<dbReference type="GO" id="GO:0016861">
    <property type="term" value="F:intramolecular oxidoreductase activity, interconverting aldoses and ketoses"/>
    <property type="evidence" value="ECO:0007669"/>
    <property type="project" value="UniProtKB-ARBA"/>
</dbReference>
<dbReference type="AlphaFoldDB" id="A0A2M7EJJ0"/>
<dbReference type="Pfam" id="PF02502">
    <property type="entry name" value="LacAB_rpiB"/>
    <property type="match status" value="1"/>
</dbReference>
<proteinExistence type="inferred from homology"/>
<dbReference type="PANTHER" id="PTHR30345">
    <property type="entry name" value="RIBOSE-5-PHOSPHATE ISOMERASE B"/>
    <property type="match status" value="1"/>
</dbReference>
<comment type="similarity">
    <text evidence="1">Belongs to the LacAB/RpiB family.</text>
</comment>